<dbReference type="EMBL" id="JBHTMC010000033">
    <property type="protein sequence ID" value="MFD1265411.1"/>
    <property type="molecule type" value="Genomic_DNA"/>
</dbReference>
<reference evidence="5" key="1">
    <citation type="journal article" date="2019" name="Int. J. Syst. Evol. Microbiol.">
        <title>The Global Catalogue of Microorganisms (GCM) 10K type strain sequencing project: providing services to taxonomists for standard genome sequencing and annotation.</title>
        <authorList>
            <consortium name="The Broad Institute Genomics Platform"/>
            <consortium name="The Broad Institute Genome Sequencing Center for Infectious Disease"/>
            <person name="Wu L."/>
            <person name="Ma J."/>
        </authorList>
    </citation>
    <scope>NUCLEOTIDE SEQUENCE [LARGE SCALE GENOMIC DNA]</scope>
    <source>
        <strain evidence="5">CCUG 48884</strain>
    </source>
</reference>
<comment type="function">
    <text evidence="1">Catalyzes the activation of phenylacetic acid (PA) to phenylacetyl-CoA (PA-CoA).</text>
</comment>
<evidence type="ECO:0000313" key="5">
    <source>
        <dbReference type="Proteomes" id="UP001597158"/>
    </source>
</evidence>
<dbReference type="EC" id="6.2.1.30" evidence="1"/>
<comment type="caution">
    <text evidence="4">The sequence shown here is derived from an EMBL/GenBank/DDBJ whole genome shotgun (WGS) entry which is preliminary data.</text>
</comment>
<dbReference type="PIRSF" id="PIRSF006444">
    <property type="entry name" value="PaaK"/>
    <property type="match status" value="1"/>
</dbReference>
<dbReference type="SUPFAM" id="SSF56801">
    <property type="entry name" value="Acetyl-CoA synthetase-like"/>
    <property type="match status" value="1"/>
</dbReference>
<dbReference type="InterPro" id="IPR011880">
    <property type="entry name" value="PA_CoA_ligase"/>
</dbReference>
<gene>
    <name evidence="4" type="primary">paaK</name>
    <name evidence="4" type="ORF">ACFQ4M_17705</name>
</gene>
<comment type="similarity">
    <text evidence="1">Belongs to the phenylacetyl-CoA ligase family.</text>
</comment>
<dbReference type="InterPro" id="IPR028154">
    <property type="entry name" value="AMP-dep_Lig_C"/>
</dbReference>
<dbReference type="InterPro" id="IPR051414">
    <property type="entry name" value="Adenylate-forming_Reductase"/>
</dbReference>
<dbReference type="InterPro" id="IPR042099">
    <property type="entry name" value="ANL_N_sf"/>
</dbReference>
<comment type="catalytic activity">
    <reaction evidence="1">
        <text>2-phenylacetate + ATP + CoA = phenylacetyl-CoA + AMP + diphosphate</text>
        <dbReference type="Rhea" id="RHEA:20956"/>
        <dbReference type="ChEBI" id="CHEBI:18401"/>
        <dbReference type="ChEBI" id="CHEBI:30616"/>
        <dbReference type="ChEBI" id="CHEBI:33019"/>
        <dbReference type="ChEBI" id="CHEBI:57287"/>
        <dbReference type="ChEBI" id="CHEBI:57390"/>
        <dbReference type="ChEBI" id="CHEBI:456215"/>
        <dbReference type="EC" id="6.2.1.30"/>
    </reaction>
</comment>
<evidence type="ECO:0000259" key="2">
    <source>
        <dbReference type="Pfam" id="PF00501"/>
    </source>
</evidence>
<keyword evidence="1 4" id="KW-0436">Ligase</keyword>
<dbReference type="InterPro" id="IPR045851">
    <property type="entry name" value="AMP-bd_C_sf"/>
</dbReference>
<dbReference type="CDD" id="cd05913">
    <property type="entry name" value="PaaK"/>
    <property type="match status" value="1"/>
</dbReference>
<dbReference type="InterPro" id="IPR000873">
    <property type="entry name" value="AMP-dep_synth/lig_dom"/>
</dbReference>
<name>A0ABW3WHX0_9RHOO</name>
<dbReference type="NCBIfam" id="TIGR02155">
    <property type="entry name" value="PA_CoA_ligase"/>
    <property type="match status" value="1"/>
</dbReference>
<dbReference type="Pfam" id="PF14535">
    <property type="entry name" value="AMP-binding_C_2"/>
    <property type="match status" value="1"/>
</dbReference>
<sequence>MTVKRPQPGELDPIETASRDEISALQLQRLQWSVRHTYDNVAAYRTRCEEKGVHPDDLKSLADLARFPFMTKTDLRDNYPFGLFAVPRDKVLRLHASSGTTGKSVVVGYTRNDLDNWADVVARSLRAAGVRAGDMVHNAYGYGMFTGGLGAHYGIERLGCTVVPMSGGQTEKQVQQIVDFRPDAIMVTPSYSLVIAEEFERLNIKPEEISLKVGIFGAEPWGEGMRAEIERKLGIDAIDIYGLTEVMGPGVACECIETKDGPVIWEDHFYPEIIDPDTGEVLPDGEEGELVFTSLTKEAFPVIRYRTRDLTRLLPPTARSFRRIGKITGRSDDMLIVRGVNVFPTQIEEQILRDKRLSGNYQIVLTRDGHMDNVEVRCEVQRELSGALSRNDTELIARELQSHIKTIIGITTKVSVMEFDTIPRTLTGKARRVIDQRPKQL</sequence>
<protein>
    <recommendedName>
        <fullName evidence="1">Phenylacetate-coenzyme A ligase</fullName>
        <ecNumber evidence="1">6.2.1.30</ecNumber>
    </recommendedName>
    <alternativeName>
        <fullName evidence="1">Phenylacetyl-CoA ligase</fullName>
    </alternativeName>
</protein>
<evidence type="ECO:0000313" key="4">
    <source>
        <dbReference type="EMBL" id="MFD1265411.1"/>
    </source>
</evidence>
<feature type="domain" description="AMP-dependent synthetase/ligase" evidence="2">
    <location>
        <begin position="96"/>
        <end position="293"/>
    </location>
</feature>
<dbReference type="RefSeq" id="WP_277834990.1">
    <property type="nucleotide sequence ID" value="NZ_JARQZE010000018.1"/>
</dbReference>
<dbReference type="Pfam" id="PF00501">
    <property type="entry name" value="AMP-binding"/>
    <property type="match status" value="1"/>
</dbReference>
<keyword evidence="5" id="KW-1185">Reference proteome</keyword>
<organism evidence="4 5">
    <name type="scientific">Thauera mechernichensis</name>
    <dbReference type="NCBI Taxonomy" id="82788"/>
    <lineage>
        <taxon>Bacteria</taxon>
        <taxon>Pseudomonadati</taxon>
        <taxon>Pseudomonadota</taxon>
        <taxon>Betaproteobacteria</taxon>
        <taxon>Rhodocyclales</taxon>
        <taxon>Zoogloeaceae</taxon>
        <taxon>Thauera</taxon>
    </lineage>
</organism>
<accession>A0ABW3WHX0</accession>
<comment type="pathway">
    <text evidence="1">Aromatic compound metabolism; phenylacetate degradation.</text>
</comment>
<dbReference type="Gene3D" id="3.30.300.30">
    <property type="match status" value="1"/>
</dbReference>
<evidence type="ECO:0000259" key="3">
    <source>
        <dbReference type="Pfam" id="PF14535"/>
    </source>
</evidence>
<dbReference type="PANTHER" id="PTHR43439">
    <property type="entry name" value="PHENYLACETATE-COENZYME A LIGASE"/>
    <property type="match status" value="1"/>
</dbReference>
<dbReference type="Proteomes" id="UP001597158">
    <property type="component" value="Unassembled WGS sequence"/>
</dbReference>
<proteinExistence type="inferred from homology"/>
<keyword evidence="1" id="KW-0547">Nucleotide-binding</keyword>
<dbReference type="Gene3D" id="3.40.50.12780">
    <property type="entry name" value="N-terminal domain of ligase-like"/>
    <property type="match status" value="1"/>
</dbReference>
<feature type="domain" description="AMP-dependent ligase C-terminal" evidence="3">
    <location>
        <begin position="339"/>
        <end position="437"/>
    </location>
</feature>
<evidence type="ECO:0000256" key="1">
    <source>
        <dbReference type="PIRNR" id="PIRNR006444"/>
    </source>
</evidence>
<dbReference type="PANTHER" id="PTHR43439:SF1">
    <property type="entry name" value="PHENYLACETATE-COENZYME A LIGASE"/>
    <property type="match status" value="1"/>
</dbReference>
<dbReference type="InterPro" id="IPR049623">
    <property type="entry name" value="PA_CoA_lig_proteobact_actino"/>
</dbReference>
<dbReference type="GO" id="GO:0047475">
    <property type="term" value="F:phenylacetate-CoA ligase activity"/>
    <property type="evidence" value="ECO:0007669"/>
    <property type="project" value="UniProtKB-EC"/>
</dbReference>